<dbReference type="InterPro" id="IPR033490">
    <property type="entry name" value="LRP130"/>
</dbReference>
<evidence type="ECO:0000313" key="6">
    <source>
        <dbReference type="EMBL" id="CAF3749753.1"/>
    </source>
</evidence>
<evidence type="ECO:0000313" key="4">
    <source>
        <dbReference type="EMBL" id="CAF0979107.1"/>
    </source>
</evidence>
<evidence type="ECO:0000313" key="7">
    <source>
        <dbReference type="EMBL" id="CAF3773796.1"/>
    </source>
</evidence>
<comment type="caution">
    <text evidence="5">The sequence shown here is derived from an EMBL/GenBank/DDBJ whole genome shotgun (WGS) entry which is preliminary data.</text>
</comment>
<evidence type="ECO:0000313" key="8">
    <source>
        <dbReference type="Proteomes" id="UP000663829"/>
    </source>
</evidence>
<evidence type="ECO:0000256" key="2">
    <source>
        <dbReference type="PROSITE-ProRule" id="PRU00708"/>
    </source>
</evidence>
<dbReference type="EMBL" id="CAJNOK010005626">
    <property type="protein sequence ID" value="CAF0979107.1"/>
    <property type="molecule type" value="Genomic_DNA"/>
</dbReference>
<keyword evidence="1" id="KW-0677">Repeat</keyword>
<feature type="repeat" description="PPR" evidence="2">
    <location>
        <begin position="209"/>
        <end position="243"/>
    </location>
</feature>
<dbReference type="PANTHER" id="PTHR46669">
    <property type="entry name" value="LEUCINE-RICH PPR MOTIF-CONTAINING PROTEIN, MITOCHONDRIAL"/>
    <property type="match status" value="1"/>
</dbReference>
<name>A0A814GWJ8_9BILA</name>
<accession>A0A814GWJ8</accession>
<dbReference type="Proteomes" id="UP000677228">
    <property type="component" value="Unassembled WGS sequence"/>
</dbReference>
<dbReference type="GO" id="GO:0070129">
    <property type="term" value="P:regulation of mitochondrial translation"/>
    <property type="evidence" value="ECO:0007669"/>
    <property type="project" value="TreeGrafter"/>
</dbReference>
<dbReference type="GO" id="GO:0003730">
    <property type="term" value="F:mRNA 3'-UTR binding"/>
    <property type="evidence" value="ECO:0007669"/>
    <property type="project" value="TreeGrafter"/>
</dbReference>
<dbReference type="Gene3D" id="1.25.40.10">
    <property type="entry name" value="Tetratricopeptide repeat domain"/>
    <property type="match status" value="1"/>
</dbReference>
<evidence type="ECO:0000259" key="3">
    <source>
        <dbReference type="Pfam" id="PF17177"/>
    </source>
</evidence>
<dbReference type="AlphaFoldDB" id="A0A814GWJ8"/>
<feature type="domain" description="PROP1-like PPR" evidence="3">
    <location>
        <begin position="157"/>
        <end position="283"/>
    </location>
</feature>
<feature type="repeat" description="PPR" evidence="2">
    <location>
        <begin position="244"/>
        <end position="278"/>
    </location>
</feature>
<dbReference type="Proteomes" id="UP000682733">
    <property type="component" value="Unassembled WGS sequence"/>
</dbReference>
<dbReference type="InterPro" id="IPR011990">
    <property type="entry name" value="TPR-like_helical_dom_sf"/>
</dbReference>
<dbReference type="Proteomes" id="UP000681722">
    <property type="component" value="Unassembled WGS sequence"/>
</dbReference>
<dbReference type="InterPro" id="IPR002885">
    <property type="entry name" value="PPR_rpt"/>
</dbReference>
<reference evidence="5" key="1">
    <citation type="submission" date="2021-02" db="EMBL/GenBank/DDBJ databases">
        <authorList>
            <person name="Nowell W R."/>
        </authorList>
    </citation>
    <scope>NUCLEOTIDE SEQUENCE</scope>
</reference>
<keyword evidence="8" id="KW-1185">Reference proteome</keyword>
<dbReference type="EMBL" id="CAJOBA010005632">
    <property type="protein sequence ID" value="CAF3749753.1"/>
    <property type="molecule type" value="Genomic_DNA"/>
</dbReference>
<gene>
    <name evidence="5" type="ORF">GPM918_LOCUS13828</name>
    <name evidence="4" type="ORF">OVA965_LOCUS13490</name>
    <name evidence="7" type="ORF">SRO942_LOCUS13828</name>
    <name evidence="6" type="ORF">TMI583_LOCUS13493</name>
</gene>
<dbReference type="OrthoDB" id="185373at2759"/>
<evidence type="ECO:0000256" key="1">
    <source>
        <dbReference type="ARBA" id="ARBA00022737"/>
    </source>
</evidence>
<sequence length="432" mass="50718">MFLRYLNSYTIRSSITHLSLLTRRTQLCSNCTQKFMINSLLVKTSLPLSQHHFIRQQATTTTTTQPSQFDYSSNNDNKNVFHRIHSSKLDLDSLLERLDGEAHRRGRLTPGLVNEAIRKATIELEYINPTQALLLIRCSGSLLLGELPIQRQQVLEQMMNVFKTKNVQFDITHYNSYMRVCLQNSHYFDPDKILNDIKIYGAKSNIQPNLTTYKLFMECYAKQGRSNDAQKVLELMKQSNFNIESHTLTCLIESYAQQGNYDKVQQLFQLFDELTLKPISQTYEQFVIVYFKQGQFLDAKKYFILNSSKMDNDTFYRLLILSATYNQHDMFQLILDTIDKNVLADTCIQYILYTAELLSKNLDDYAFMLIKTFPERDETLRFDVLNYTFLNLLKIRLPIHHFKPFSSINIEQRTKGIYYFFRIIRLPPSTRG</sequence>
<protein>
    <recommendedName>
        <fullName evidence="3">PROP1-like PPR domain-containing protein</fullName>
    </recommendedName>
</protein>
<dbReference type="PROSITE" id="PS51375">
    <property type="entry name" value="PPR"/>
    <property type="match status" value="2"/>
</dbReference>
<proteinExistence type="predicted"/>
<dbReference type="PANTHER" id="PTHR46669:SF1">
    <property type="entry name" value="LEUCINE-RICH PPR MOTIF-CONTAINING PROTEIN, MITOCHONDRIAL"/>
    <property type="match status" value="1"/>
</dbReference>
<dbReference type="Pfam" id="PF17177">
    <property type="entry name" value="PPR_long"/>
    <property type="match status" value="1"/>
</dbReference>
<evidence type="ECO:0000313" key="5">
    <source>
        <dbReference type="EMBL" id="CAF1002378.1"/>
    </source>
</evidence>
<dbReference type="GO" id="GO:0005634">
    <property type="term" value="C:nucleus"/>
    <property type="evidence" value="ECO:0007669"/>
    <property type="project" value="TreeGrafter"/>
</dbReference>
<organism evidence="5 8">
    <name type="scientific">Didymodactylos carnosus</name>
    <dbReference type="NCBI Taxonomy" id="1234261"/>
    <lineage>
        <taxon>Eukaryota</taxon>
        <taxon>Metazoa</taxon>
        <taxon>Spiralia</taxon>
        <taxon>Gnathifera</taxon>
        <taxon>Rotifera</taxon>
        <taxon>Eurotatoria</taxon>
        <taxon>Bdelloidea</taxon>
        <taxon>Philodinida</taxon>
        <taxon>Philodinidae</taxon>
        <taxon>Didymodactylos</taxon>
    </lineage>
</organism>
<dbReference type="EMBL" id="CAJNOQ010003239">
    <property type="protein sequence ID" value="CAF1002378.1"/>
    <property type="molecule type" value="Genomic_DNA"/>
</dbReference>
<dbReference type="EMBL" id="CAJOBC010003239">
    <property type="protein sequence ID" value="CAF3773796.1"/>
    <property type="molecule type" value="Genomic_DNA"/>
</dbReference>
<dbReference type="InterPro" id="IPR033443">
    <property type="entry name" value="PROP1-like_PPR_dom"/>
</dbReference>
<dbReference type="GO" id="GO:0005739">
    <property type="term" value="C:mitochondrion"/>
    <property type="evidence" value="ECO:0007669"/>
    <property type="project" value="TreeGrafter"/>
</dbReference>
<dbReference type="Proteomes" id="UP000663829">
    <property type="component" value="Unassembled WGS sequence"/>
</dbReference>